<name>Q95SI1_DROME</name>
<organism evidence="1">
    <name type="scientific">Drosophila melanogaster</name>
    <name type="common">Fruit fly</name>
    <dbReference type="NCBI Taxonomy" id="7227"/>
    <lineage>
        <taxon>Eukaryota</taxon>
        <taxon>Metazoa</taxon>
        <taxon>Ecdysozoa</taxon>
        <taxon>Arthropoda</taxon>
        <taxon>Hexapoda</taxon>
        <taxon>Insecta</taxon>
        <taxon>Pterygota</taxon>
        <taxon>Neoptera</taxon>
        <taxon>Endopterygota</taxon>
        <taxon>Diptera</taxon>
        <taxon>Brachycera</taxon>
        <taxon>Muscomorpha</taxon>
        <taxon>Ephydroidea</taxon>
        <taxon>Drosophilidae</taxon>
        <taxon>Drosophila</taxon>
        <taxon>Sophophora</taxon>
    </lineage>
</organism>
<proteinExistence type="evidence at transcript level"/>
<dbReference type="EMBL" id="AY060781">
    <property type="protein sequence ID" value="AAL28329.1"/>
    <property type="molecule type" value="mRNA"/>
</dbReference>
<dbReference type="AlphaFoldDB" id="Q95SI1"/>
<protein>
    <submittedName>
        <fullName evidence="1">GH25188p</fullName>
    </submittedName>
</protein>
<accession>Q95SI1</accession>
<reference evidence="1" key="1">
    <citation type="submission" date="2001-10" db="EMBL/GenBank/DDBJ databases">
        <authorList>
            <person name="Stapleton M."/>
            <person name="Brokstein P."/>
            <person name="Hong L."/>
            <person name="Agbayani A."/>
            <person name="Carlson J."/>
            <person name="Champe M."/>
            <person name="Chavez C."/>
            <person name="Dorsett V."/>
            <person name="Farfan D."/>
            <person name="Frise E."/>
            <person name="George R."/>
            <person name="Gonzalez M."/>
            <person name="Guarin H."/>
            <person name="Li P."/>
            <person name="Liao G."/>
            <person name="Miranda A."/>
            <person name="Mungall C.J."/>
            <person name="Nunoo J."/>
            <person name="Pacleb J."/>
            <person name="Paragas V."/>
            <person name="Park S."/>
            <person name="Phouanenavong S."/>
            <person name="Wan K."/>
            <person name="Yu C."/>
            <person name="Lewis S.E."/>
            <person name="Rubin G.M."/>
            <person name="Celniker S."/>
        </authorList>
    </citation>
    <scope>NUCLEOTIDE SEQUENCE</scope>
    <source>
        <strain evidence="1">Berkeley</strain>
    </source>
</reference>
<evidence type="ECO:0000313" key="1">
    <source>
        <dbReference type="EMBL" id="AAL28329.1"/>
    </source>
</evidence>
<sequence length="87" mass="9657">MIIASPLKEGQQNRISGSIMTAMRSLIEFCVAFAQLQLRTLYGQARSKKQVAKATTSGIHIHINIHGSSNVAYYHTTIKYDEDCQGD</sequence>